<sequence length="63" mass="6839">MSSDGPDTSWFKSSRSTSGGDNCVEVRITDARFLVRDSKHPEDAVLSFGSGAWAAFLDSLRQS</sequence>
<name>A0AAE3ZFG4_9ACTN</name>
<comment type="caution">
    <text evidence="3">The sequence shown here is derived from an EMBL/GenBank/DDBJ whole genome shotgun (WGS) entry which is preliminary data.</text>
</comment>
<feature type="region of interest" description="Disordered" evidence="1">
    <location>
        <begin position="1"/>
        <end position="21"/>
    </location>
</feature>
<gene>
    <name evidence="3" type="ORF">JOF55_003106</name>
</gene>
<accession>A0AAE3ZFG4</accession>
<feature type="domain" description="DUF397" evidence="2">
    <location>
        <begin position="9"/>
        <end position="61"/>
    </location>
</feature>
<dbReference type="Pfam" id="PF04149">
    <property type="entry name" value="DUF397"/>
    <property type="match status" value="1"/>
</dbReference>
<dbReference type="InterPro" id="IPR007278">
    <property type="entry name" value="DUF397"/>
</dbReference>
<reference evidence="3" key="1">
    <citation type="submission" date="2023-07" db="EMBL/GenBank/DDBJ databases">
        <title>Sequencing the genomes of 1000 actinobacteria strains.</title>
        <authorList>
            <person name="Klenk H.-P."/>
        </authorList>
    </citation>
    <scope>NUCLEOTIDE SEQUENCE</scope>
    <source>
        <strain evidence="3">DSM 45977</strain>
    </source>
</reference>
<dbReference type="EMBL" id="JAVDXW010000001">
    <property type="protein sequence ID" value="MDR7302925.1"/>
    <property type="molecule type" value="Genomic_DNA"/>
</dbReference>
<organism evidence="3 4">
    <name type="scientific">Haloactinomyces albus</name>
    <dbReference type="NCBI Taxonomy" id="1352928"/>
    <lineage>
        <taxon>Bacteria</taxon>
        <taxon>Bacillati</taxon>
        <taxon>Actinomycetota</taxon>
        <taxon>Actinomycetes</taxon>
        <taxon>Actinopolysporales</taxon>
        <taxon>Actinopolysporaceae</taxon>
        <taxon>Haloactinomyces</taxon>
    </lineage>
</organism>
<evidence type="ECO:0000313" key="3">
    <source>
        <dbReference type="EMBL" id="MDR7302925.1"/>
    </source>
</evidence>
<evidence type="ECO:0000259" key="2">
    <source>
        <dbReference type="Pfam" id="PF04149"/>
    </source>
</evidence>
<feature type="compositionally biased region" description="Polar residues" evidence="1">
    <location>
        <begin position="1"/>
        <end position="20"/>
    </location>
</feature>
<dbReference type="RefSeq" id="WP_310274866.1">
    <property type="nucleotide sequence ID" value="NZ_JAVDXW010000001.1"/>
</dbReference>
<protein>
    <recommendedName>
        <fullName evidence="2">DUF397 domain-containing protein</fullName>
    </recommendedName>
</protein>
<dbReference type="AlphaFoldDB" id="A0AAE3ZFG4"/>
<proteinExistence type="predicted"/>
<keyword evidence="4" id="KW-1185">Reference proteome</keyword>
<evidence type="ECO:0000256" key="1">
    <source>
        <dbReference type="SAM" id="MobiDB-lite"/>
    </source>
</evidence>
<evidence type="ECO:0000313" key="4">
    <source>
        <dbReference type="Proteomes" id="UP001180845"/>
    </source>
</evidence>
<dbReference type="Proteomes" id="UP001180845">
    <property type="component" value="Unassembled WGS sequence"/>
</dbReference>